<dbReference type="AlphaFoldDB" id="A0A0S1XAL4"/>
<dbReference type="InterPro" id="IPR052926">
    <property type="entry name" value="Metallo-beta-lactamase_dom"/>
</dbReference>
<evidence type="ECO:0000313" key="3">
    <source>
        <dbReference type="Proteomes" id="UP000066042"/>
    </source>
</evidence>
<proteinExistence type="predicted"/>
<dbReference type="GO" id="GO:0016740">
    <property type="term" value="F:transferase activity"/>
    <property type="evidence" value="ECO:0007669"/>
    <property type="project" value="TreeGrafter"/>
</dbReference>
<dbReference type="CDD" id="cd07713">
    <property type="entry name" value="DHPS-like_MBL-fold"/>
    <property type="match status" value="1"/>
</dbReference>
<dbReference type="PATRIC" id="fig|55802.8.peg.825"/>
<evidence type="ECO:0000259" key="1">
    <source>
        <dbReference type="SMART" id="SM00849"/>
    </source>
</evidence>
<dbReference type="Proteomes" id="UP000066042">
    <property type="component" value="Chromosome"/>
</dbReference>
<dbReference type="InterPro" id="IPR001279">
    <property type="entry name" value="Metallo-B-lactamas"/>
</dbReference>
<dbReference type="Pfam" id="PF00753">
    <property type="entry name" value="Lactamase_B"/>
    <property type="match status" value="1"/>
</dbReference>
<accession>A0A0S1XAL4</accession>
<feature type="domain" description="Metallo-beta-lactamase" evidence="1">
    <location>
        <begin position="54"/>
        <end position="276"/>
    </location>
</feature>
<evidence type="ECO:0000313" key="2">
    <source>
        <dbReference type="EMBL" id="ALM74780.1"/>
    </source>
</evidence>
<protein>
    <submittedName>
        <fullName evidence="2">7,8 dihydropteroate synthase (Methanopterin)</fullName>
    </submittedName>
</protein>
<sequence>MTDHCLSIWALGNINFSRKKALYCSANLILVVEMRITILFENHSGFKKGLFGGHGFSALVEHKRYKILVDTGVDGEILLRNMEALGIKPADIDYLFLTHGHYDHTEGLKALLEARRGKKLTIIAHPDIFAKRVALKPHLRDISLPFKREELEELGAEFILTRSPIQIVEGIYSSGEIERTTWDRTVGYRIESGKLVKDDVKDDIALILDLGDSVAVITGCGHSGVINIAMHSQKVMNKSIRALIGGFHLIGAKPELLEEIAEKLKELKVKKLYAGHCTGFEAMGFFMTEFGKAFEPLYVGKVIELG</sequence>
<dbReference type="SMART" id="SM00849">
    <property type="entry name" value="Lactamase_B"/>
    <property type="match status" value="1"/>
</dbReference>
<dbReference type="PANTHER" id="PTHR13754:SF18">
    <property type="entry name" value="7,8-DIHYDROPTERIN-6-METHYL-4-(BETA-D-RIBOFURANOSYL)-AMINOBENZENE-5'-PHOSPHATE SYNTHASE"/>
    <property type="match status" value="1"/>
</dbReference>
<organism evidence="2 3">
    <name type="scientific">Thermococcus barophilus</name>
    <dbReference type="NCBI Taxonomy" id="55802"/>
    <lineage>
        <taxon>Archaea</taxon>
        <taxon>Methanobacteriati</taxon>
        <taxon>Methanobacteriota</taxon>
        <taxon>Thermococci</taxon>
        <taxon>Thermococcales</taxon>
        <taxon>Thermococcaceae</taxon>
        <taxon>Thermococcus</taxon>
    </lineage>
</organism>
<dbReference type="SUPFAM" id="SSF56281">
    <property type="entry name" value="Metallo-hydrolase/oxidoreductase"/>
    <property type="match status" value="1"/>
</dbReference>
<name>A0A0S1XAL4_THEBA</name>
<dbReference type="Gene3D" id="3.60.15.10">
    <property type="entry name" value="Ribonuclease Z/Hydroxyacylglutathione hydrolase-like"/>
    <property type="match status" value="1"/>
</dbReference>
<dbReference type="InterPro" id="IPR041712">
    <property type="entry name" value="DHPS-like_MBL-fold"/>
</dbReference>
<gene>
    <name evidence="2" type="ORF">TBCH5v1_0826</name>
</gene>
<dbReference type="STRING" id="55802.TBCH5v1_0826"/>
<reference evidence="2 3" key="1">
    <citation type="journal article" date="2016" name="Genome Announc.">
        <title>Complete genome sequence of the hyperthermophilic and piezophilic archaeon Thermococcus barophilus Ch5, capable of growth at the expense of hydrogenogenesis from carbon monoxide and formate.</title>
        <authorList>
            <person name="Oger P."/>
            <person name="Sokolova T.G."/>
            <person name="Kozhevnikova D.A."/>
            <person name="Taranov E.A."/>
            <person name="Vannier P."/>
            <person name="Lee H.S."/>
            <person name="Kwon K.K."/>
            <person name="Kang S.G."/>
            <person name="Lee J.H."/>
            <person name="Bonch-Osmolovskaya E.A."/>
            <person name="Lebedinsky A.V."/>
        </authorList>
    </citation>
    <scope>NUCLEOTIDE SEQUENCE [LARGE SCALE GENOMIC DNA]</scope>
    <source>
        <strain evidence="3">Ch5</strain>
    </source>
</reference>
<dbReference type="PANTHER" id="PTHR13754">
    <property type="entry name" value="METALLO-BETA-LACTAMASE SUPERFAMILY PROTEIN"/>
    <property type="match status" value="1"/>
</dbReference>
<dbReference type="InterPro" id="IPR036866">
    <property type="entry name" value="RibonucZ/Hydroxyglut_hydro"/>
</dbReference>
<dbReference type="EMBL" id="CP013050">
    <property type="protein sequence ID" value="ALM74780.1"/>
    <property type="molecule type" value="Genomic_DNA"/>
</dbReference>